<gene>
    <name evidence="3" type="ORF">D3M96_16185</name>
</gene>
<dbReference type="GO" id="GO:0005737">
    <property type="term" value="C:cytoplasm"/>
    <property type="evidence" value="ECO:0007669"/>
    <property type="project" value="TreeGrafter"/>
</dbReference>
<dbReference type="InterPro" id="IPR050983">
    <property type="entry name" value="GST_Omega/HSP26"/>
</dbReference>
<reference evidence="3 4" key="1">
    <citation type="submission" date="2018-09" db="EMBL/GenBank/DDBJ databases">
        <title>Complete genome sequence of the hydrocarbonoclastic bacterium Alcaligenes aquatilis QD168, isolated from a crude-oil polluted marine sediment of Central Chile.</title>
        <authorList>
            <person name="Duran R.E."/>
            <person name="Barra B."/>
            <person name="Salva-Serra F."/>
            <person name="Mendez V."/>
            <person name="Moore E.R.B."/>
            <person name="Seeger M."/>
        </authorList>
    </citation>
    <scope>NUCLEOTIDE SEQUENCE [LARGE SCALE GENOMIC DNA]</scope>
    <source>
        <strain evidence="3 4">QD168</strain>
    </source>
</reference>
<proteinExistence type="predicted"/>
<dbReference type="Gene3D" id="1.20.1050.10">
    <property type="match status" value="1"/>
</dbReference>
<dbReference type="PANTHER" id="PTHR43968">
    <property type="match status" value="1"/>
</dbReference>
<name>A0A3G2HXP7_9BURK</name>
<dbReference type="Gene3D" id="3.40.30.10">
    <property type="entry name" value="Glutaredoxin"/>
    <property type="match status" value="1"/>
</dbReference>
<feature type="domain" description="GST C-terminal" evidence="2">
    <location>
        <begin position="81"/>
        <end position="217"/>
    </location>
</feature>
<dbReference type="Pfam" id="PF13417">
    <property type="entry name" value="GST_N_3"/>
    <property type="match status" value="1"/>
</dbReference>
<evidence type="ECO:0000313" key="4">
    <source>
        <dbReference type="Proteomes" id="UP000268070"/>
    </source>
</evidence>
<feature type="domain" description="GST N-terminal" evidence="1">
    <location>
        <begin position="5"/>
        <end position="84"/>
    </location>
</feature>
<dbReference type="PANTHER" id="PTHR43968:SF6">
    <property type="entry name" value="GLUTATHIONE S-TRANSFERASE OMEGA"/>
    <property type="match status" value="1"/>
</dbReference>
<dbReference type="InterPro" id="IPR036282">
    <property type="entry name" value="Glutathione-S-Trfase_C_sf"/>
</dbReference>
<dbReference type="RefSeq" id="WP_121739551.1">
    <property type="nucleotide sequence ID" value="NZ_CP032153.1"/>
</dbReference>
<dbReference type="KEGG" id="aaqu:D3M96_16185"/>
<dbReference type="GO" id="GO:0016740">
    <property type="term" value="F:transferase activity"/>
    <property type="evidence" value="ECO:0007669"/>
    <property type="project" value="UniProtKB-KW"/>
</dbReference>
<dbReference type="PROSITE" id="PS50404">
    <property type="entry name" value="GST_NTER"/>
    <property type="match status" value="1"/>
</dbReference>
<sequence length="231" mass="26074">MSLSDLPILYSFRRCPYAMRARLAIAASGVSCQLREVVLRDKPEALRLASPKATVPVLVLPDGKVIDESLDIMRWALAIRDPKQYLQPEQGDAQQMLALIAANDGPFKRHLDCYKYPDRHTEDEQFTDAASFSALHRAQASELLMGLNARIEQQGYLMGQRPCLADLAIAPFVRQFAQVDRAWFDAQAWTALSSWLLDFQSSPLFLSIMDKYPAWTPESEVVRFPAVRPCT</sequence>
<evidence type="ECO:0000259" key="1">
    <source>
        <dbReference type="PROSITE" id="PS50404"/>
    </source>
</evidence>
<dbReference type="SUPFAM" id="SSF47616">
    <property type="entry name" value="GST C-terminal domain-like"/>
    <property type="match status" value="1"/>
</dbReference>
<dbReference type="SFLD" id="SFLDS00019">
    <property type="entry name" value="Glutathione_Transferase_(cytos"/>
    <property type="match status" value="1"/>
</dbReference>
<dbReference type="InterPro" id="IPR040079">
    <property type="entry name" value="Glutathione_S-Trfase"/>
</dbReference>
<dbReference type="PROSITE" id="PS50405">
    <property type="entry name" value="GST_CTER"/>
    <property type="match status" value="1"/>
</dbReference>
<keyword evidence="3" id="KW-0808">Transferase</keyword>
<dbReference type="InterPro" id="IPR004045">
    <property type="entry name" value="Glutathione_S-Trfase_N"/>
</dbReference>
<accession>A0A3G2HXP7</accession>
<protein>
    <submittedName>
        <fullName evidence="3">Glutathione S-transferase</fullName>
    </submittedName>
</protein>
<dbReference type="CDD" id="cd03196">
    <property type="entry name" value="GST_C_5"/>
    <property type="match status" value="1"/>
</dbReference>
<dbReference type="InterPro" id="IPR010987">
    <property type="entry name" value="Glutathione-S-Trfase_C-like"/>
</dbReference>
<dbReference type="InterPro" id="IPR036249">
    <property type="entry name" value="Thioredoxin-like_sf"/>
</dbReference>
<dbReference type="Proteomes" id="UP000268070">
    <property type="component" value="Chromosome"/>
</dbReference>
<dbReference type="Pfam" id="PF13410">
    <property type="entry name" value="GST_C_2"/>
    <property type="match status" value="1"/>
</dbReference>
<dbReference type="AlphaFoldDB" id="A0A3G2HXP7"/>
<dbReference type="SUPFAM" id="SSF52833">
    <property type="entry name" value="Thioredoxin-like"/>
    <property type="match status" value="1"/>
</dbReference>
<dbReference type="OrthoDB" id="9813092at2"/>
<evidence type="ECO:0000313" key="3">
    <source>
        <dbReference type="EMBL" id="AYN21932.1"/>
    </source>
</evidence>
<evidence type="ECO:0000259" key="2">
    <source>
        <dbReference type="PROSITE" id="PS50405"/>
    </source>
</evidence>
<organism evidence="3 4">
    <name type="scientific">Alcaligenes aquatilis</name>
    <dbReference type="NCBI Taxonomy" id="323284"/>
    <lineage>
        <taxon>Bacteria</taxon>
        <taxon>Pseudomonadati</taxon>
        <taxon>Pseudomonadota</taxon>
        <taxon>Betaproteobacteria</taxon>
        <taxon>Burkholderiales</taxon>
        <taxon>Alcaligenaceae</taxon>
        <taxon>Alcaligenes</taxon>
    </lineage>
</organism>
<dbReference type="EMBL" id="CP032153">
    <property type="protein sequence ID" value="AYN21932.1"/>
    <property type="molecule type" value="Genomic_DNA"/>
</dbReference>